<proteinExistence type="inferred from homology"/>
<dbReference type="Proteomes" id="UP000050792">
    <property type="component" value="Unassembled WGS sequence"/>
</dbReference>
<dbReference type="InterPro" id="IPR026506">
    <property type="entry name" value="GDPGP"/>
</dbReference>
<dbReference type="SUPFAM" id="SSF54197">
    <property type="entry name" value="HIT-like"/>
    <property type="match status" value="1"/>
</dbReference>
<evidence type="ECO:0000256" key="4">
    <source>
        <dbReference type="ARBA" id="ARBA00006451"/>
    </source>
</evidence>
<evidence type="ECO:0000256" key="1">
    <source>
        <dbReference type="ARBA" id="ARBA00000063"/>
    </source>
</evidence>
<dbReference type="GO" id="GO:0000166">
    <property type="term" value="F:nucleotide binding"/>
    <property type="evidence" value="ECO:0007669"/>
    <property type="project" value="UniProtKB-KW"/>
</dbReference>
<evidence type="ECO:0000256" key="8">
    <source>
        <dbReference type="ARBA" id="ARBA00022658"/>
    </source>
</evidence>
<reference evidence="16 17" key="2">
    <citation type="submission" date="2023-11" db="UniProtKB">
        <authorList>
            <consortium name="WormBaseParasite"/>
        </authorList>
    </citation>
    <scope>IDENTIFICATION</scope>
</reference>
<comment type="subcellular location">
    <subcellularLocation>
        <location evidence="3">Cytoplasm</location>
    </subcellularLocation>
</comment>
<keyword evidence="9" id="KW-0808">Transferase</keyword>
<keyword evidence="8" id="KW-0344">Guanine-nucleotide releasing factor</keyword>
<evidence type="ECO:0000256" key="10">
    <source>
        <dbReference type="ARBA" id="ARBA00022695"/>
    </source>
</evidence>
<keyword evidence="7" id="KW-0963">Cytoplasm</keyword>
<evidence type="ECO:0000256" key="2">
    <source>
        <dbReference type="ARBA" id="ARBA00003049"/>
    </source>
</evidence>
<dbReference type="AlphaFoldDB" id="A0AA85EUC7"/>
<dbReference type="GO" id="GO:0016787">
    <property type="term" value="F:hydrolase activity"/>
    <property type="evidence" value="ECO:0007669"/>
    <property type="project" value="UniProtKB-KW"/>
</dbReference>
<dbReference type="Pfam" id="PF26216">
    <property type="entry name" value="GDPGP1_C"/>
    <property type="match status" value="1"/>
</dbReference>
<dbReference type="GO" id="GO:0005737">
    <property type="term" value="C:cytoplasm"/>
    <property type="evidence" value="ECO:0007669"/>
    <property type="project" value="UniProtKB-SubCell"/>
</dbReference>
<evidence type="ECO:0000256" key="12">
    <source>
        <dbReference type="ARBA" id="ARBA00022801"/>
    </source>
</evidence>
<keyword evidence="10" id="KW-0548">Nucleotidyltransferase</keyword>
<sequence length="357" mass="41112">MNFEYTNGDLILRSTNTASKFDKTLDSLWTLAYESNYFRYKIDTSLSSVKKICSGNVNILILPNNDRFSHRRKPQPFKSINDQLSSESFNFNRVPKHEFLLNVSEKHATVSISLFYVQKSCSILINVSPFSYLHSLLVPEVEKCHNQFLGKDSFYSVIKCFLLSSNRYSCMGFNSLLAHASVNHLHFHFWQSPEYLRAMSTDIKLKYENLFYYELVDHPVDNFVLELTDLTELDRFVNCLWIVISSCQHLQIAHNVFVARSKSTGYVRVVVWPRCSVFETKNLSTIDSEPSFYVAVAELAGMMVVVSEDVACTLNFDKVESILRSERLPRSTINALECKVFETLGIQQASQEQINLF</sequence>
<dbReference type="GO" id="GO:0005085">
    <property type="term" value="F:guanyl-nucleotide exchange factor activity"/>
    <property type="evidence" value="ECO:0007669"/>
    <property type="project" value="UniProtKB-KW"/>
</dbReference>
<dbReference type="WBParaSite" id="SRDH1_25340.3">
    <property type="protein sequence ID" value="SRDH1_25340.3"/>
    <property type="gene ID" value="SRDH1_25340"/>
</dbReference>
<dbReference type="EC" id="2.7.7.78" evidence="5"/>
<evidence type="ECO:0000313" key="15">
    <source>
        <dbReference type="Proteomes" id="UP000050792"/>
    </source>
</evidence>
<dbReference type="PANTHER" id="PTHR20884:SF8">
    <property type="entry name" value="GDP-D-GLUCOSE PHOSPHORYLASE 1"/>
    <property type="match status" value="1"/>
</dbReference>
<dbReference type="PANTHER" id="PTHR20884">
    <property type="entry name" value="GDP-D-GLUCOSE PHOSPHORYLASE 1"/>
    <property type="match status" value="1"/>
</dbReference>
<evidence type="ECO:0000313" key="16">
    <source>
        <dbReference type="WBParaSite" id="SRDH1_25340.3"/>
    </source>
</evidence>
<reference evidence="15" key="1">
    <citation type="submission" date="2022-06" db="EMBL/GenBank/DDBJ databases">
        <authorList>
            <person name="Berger JAMES D."/>
            <person name="Berger JAMES D."/>
        </authorList>
    </citation>
    <scope>NUCLEOTIDE SEQUENCE [LARGE SCALE GENOMIC DNA]</scope>
</reference>
<evidence type="ECO:0000256" key="11">
    <source>
        <dbReference type="ARBA" id="ARBA00022741"/>
    </source>
</evidence>
<feature type="domain" description="GDPGP1-like C-terminal" evidence="13">
    <location>
        <begin position="212"/>
        <end position="340"/>
    </location>
</feature>
<dbReference type="GO" id="GO:0006006">
    <property type="term" value="P:glucose metabolic process"/>
    <property type="evidence" value="ECO:0007669"/>
    <property type="project" value="TreeGrafter"/>
</dbReference>
<keyword evidence="15" id="KW-1185">Reference proteome</keyword>
<dbReference type="WBParaSite" id="SRDH1_25340.4">
    <property type="protein sequence ID" value="SRDH1_25340.4"/>
    <property type="gene ID" value="SRDH1_25340"/>
</dbReference>
<name>A0AA85EUC7_9TREM</name>
<protein>
    <recommendedName>
        <fullName evidence="6">GDP-D-glucose phosphorylase 1</fullName>
        <ecNumber evidence="5">2.7.7.78</ecNumber>
    </recommendedName>
</protein>
<evidence type="ECO:0000256" key="9">
    <source>
        <dbReference type="ARBA" id="ARBA00022679"/>
    </source>
</evidence>
<evidence type="ECO:0000256" key="7">
    <source>
        <dbReference type="ARBA" id="ARBA00022490"/>
    </source>
</evidence>
<evidence type="ECO:0000256" key="5">
    <source>
        <dbReference type="ARBA" id="ARBA00012507"/>
    </source>
</evidence>
<evidence type="ECO:0000313" key="17">
    <source>
        <dbReference type="WBParaSite" id="SRDH1_25340.4"/>
    </source>
</evidence>
<evidence type="ECO:0000259" key="14">
    <source>
        <dbReference type="Pfam" id="PF26217"/>
    </source>
</evidence>
<keyword evidence="12" id="KW-0378">Hydrolase</keyword>
<organism evidence="15 17">
    <name type="scientific">Schistosoma rodhaini</name>
    <dbReference type="NCBI Taxonomy" id="6188"/>
    <lineage>
        <taxon>Eukaryota</taxon>
        <taxon>Metazoa</taxon>
        <taxon>Spiralia</taxon>
        <taxon>Lophotrochozoa</taxon>
        <taxon>Platyhelminthes</taxon>
        <taxon>Trematoda</taxon>
        <taxon>Digenea</taxon>
        <taxon>Strigeidida</taxon>
        <taxon>Schistosomatoidea</taxon>
        <taxon>Schistosomatidae</taxon>
        <taxon>Schistosoma</taxon>
    </lineage>
</organism>
<comment type="function">
    <text evidence="2">Specific and highly efficient GDP-D-glucose phosphorylase regulating the levels of GDP-D-glucose in cells.</text>
</comment>
<accession>A0AA85EUC7</accession>
<evidence type="ECO:0000259" key="13">
    <source>
        <dbReference type="Pfam" id="PF26216"/>
    </source>
</evidence>
<comment type="catalytic activity">
    <reaction evidence="1">
        <text>GDP-alpha-D-glucose + phosphate = alpha-D-glucose 1-phosphate + GDP + H(+)</text>
        <dbReference type="Rhea" id="RHEA:30387"/>
        <dbReference type="ChEBI" id="CHEBI:15378"/>
        <dbReference type="ChEBI" id="CHEBI:43474"/>
        <dbReference type="ChEBI" id="CHEBI:58189"/>
        <dbReference type="ChEBI" id="CHEBI:58601"/>
        <dbReference type="ChEBI" id="CHEBI:62230"/>
        <dbReference type="EC" id="2.7.7.78"/>
    </reaction>
</comment>
<comment type="similarity">
    <text evidence="4">Belongs to the GDPGP1 family.</text>
</comment>
<feature type="domain" description="GDPGP1-like N-terminal" evidence="14">
    <location>
        <begin position="20"/>
        <end position="189"/>
    </location>
</feature>
<dbReference type="Pfam" id="PF26217">
    <property type="entry name" value="GDPGP1_N"/>
    <property type="match status" value="1"/>
</dbReference>
<dbReference type="InterPro" id="IPR058865">
    <property type="entry name" value="GDPGP1_C"/>
</dbReference>
<evidence type="ECO:0000256" key="6">
    <source>
        <dbReference type="ARBA" id="ARBA00018857"/>
    </source>
</evidence>
<keyword evidence="11" id="KW-0547">Nucleotide-binding</keyword>
<dbReference type="InterPro" id="IPR058866">
    <property type="entry name" value="GDPGP1_N"/>
</dbReference>
<dbReference type="GO" id="GO:0080048">
    <property type="term" value="F:GDP-D-glucose phosphorylase activity"/>
    <property type="evidence" value="ECO:0007669"/>
    <property type="project" value="UniProtKB-EC"/>
</dbReference>
<dbReference type="InterPro" id="IPR036265">
    <property type="entry name" value="HIT-like_sf"/>
</dbReference>
<evidence type="ECO:0000256" key="3">
    <source>
        <dbReference type="ARBA" id="ARBA00004496"/>
    </source>
</evidence>